<dbReference type="Proteomes" id="UP000475928">
    <property type="component" value="Unassembled WGS sequence"/>
</dbReference>
<dbReference type="RefSeq" id="WP_172356676.1">
    <property type="nucleotide sequence ID" value="NZ_BLLH01000006.1"/>
</dbReference>
<protein>
    <submittedName>
        <fullName evidence="1">Uncharacterized protein</fullName>
    </submittedName>
</protein>
<organism evidence="1 2">
    <name type="scientific">Pseudolactococcus insecticola</name>
    <dbReference type="NCBI Taxonomy" id="2709158"/>
    <lineage>
        <taxon>Bacteria</taxon>
        <taxon>Bacillati</taxon>
        <taxon>Bacillota</taxon>
        <taxon>Bacilli</taxon>
        <taxon>Lactobacillales</taxon>
        <taxon>Streptococcaceae</taxon>
        <taxon>Pseudolactococcus</taxon>
    </lineage>
</organism>
<proteinExistence type="predicted"/>
<evidence type="ECO:0000313" key="2">
    <source>
        <dbReference type="Proteomes" id="UP000475928"/>
    </source>
</evidence>
<evidence type="ECO:0000313" key="1">
    <source>
        <dbReference type="EMBL" id="GFH40806.1"/>
    </source>
</evidence>
<dbReference type="AlphaFoldDB" id="A0A6A0B784"/>
<dbReference type="EMBL" id="BLLH01000006">
    <property type="protein sequence ID" value="GFH40806.1"/>
    <property type="molecule type" value="Genomic_DNA"/>
</dbReference>
<keyword evidence="2" id="KW-1185">Reference proteome</keyword>
<sequence>MLNPKFIENNEDVVILTKSEYEKLLSELSDYKEKAHVFSDAFNDAYSQIEKKDGAATFSNFKKERGWSD</sequence>
<gene>
    <name evidence="1" type="ORF">Hs20B_12040</name>
</gene>
<accession>A0A6A0B784</accession>
<name>A0A6A0B784_9LACT</name>
<comment type="caution">
    <text evidence="1">The sequence shown here is derived from an EMBL/GenBank/DDBJ whole genome shotgun (WGS) entry which is preliminary data.</text>
</comment>
<reference evidence="1 2" key="1">
    <citation type="submission" date="2020-02" db="EMBL/GenBank/DDBJ databases">
        <title>Draft genome sequence of Lactococcus sp. Hs20B0-1.</title>
        <authorList>
            <person name="Noda S."/>
            <person name="Yuki M."/>
            <person name="Ohkuma M."/>
        </authorList>
    </citation>
    <scope>NUCLEOTIDE SEQUENCE [LARGE SCALE GENOMIC DNA]</scope>
    <source>
        <strain evidence="1 2">Hs20B0-1</strain>
    </source>
</reference>